<dbReference type="EMBL" id="HACG01041531">
    <property type="protein sequence ID" value="CEK88396.1"/>
    <property type="molecule type" value="Transcribed_RNA"/>
</dbReference>
<feature type="compositionally biased region" description="Acidic residues" evidence="2">
    <location>
        <begin position="246"/>
        <end position="264"/>
    </location>
</feature>
<dbReference type="AlphaFoldDB" id="A0A0B7B7W2"/>
<feature type="non-terminal residue" evidence="3">
    <location>
        <position position="1"/>
    </location>
</feature>
<keyword evidence="1" id="KW-0175">Coiled coil</keyword>
<sequence length="334" mass="38250">SREEEIQQQDHKLSLYEGTIQKQEPEFCSHEVHLKSQQGDSREEADVHLHDTALQVHRNEVKELEIHSQTEDADGETLGHKLQTTELQTEQEEKRLEKQVDELSEESKQVREFNKEHGLEYKAPFLITEVYKHHDSDVDVCREVGEVPEIVSESIPDSYEEQDIVIDQSQVEFVPLVSSDDGLIVLESPLPSSFIGSDEMKYPDMTGIDVITSRRDSNLYEQQDISNNPTILENVTLIKEYNPSFDDSDNDQDESSESTTDNDDILECNQFQENQEIRIDSSLLEFTPVCSNTDHVIVVDNVVDKELKQDLDNSLEDDSLLQDSESILKETNVP</sequence>
<evidence type="ECO:0000256" key="1">
    <source>
        <dbReference type="SAM" id="Coils"/>
    </source>
</evidence>
<gene>
    <name evidence="3" type="primary">ORF165058</name>
</gene>
<organism evidence="3">
    <name type="scientific">Arion vulgaris</name>
    <dbReference type="NCBI Taxonomy" id="1028688"/>
    <lineage>
        <taxon>Eukaryota</taxon>
        <taxon>Metazoa</taxon>
        <taxon>Spiralia</taxon>
        <taxon>Lophotrochozoa</taxon>
        <taxon>Mollusca</taxon>
        <taxon>Gastropoda</taxon>
        <taxon>Heterobranchia</taxon>
        <taxon>Euthyneura</taxon>
        <taxon>Panpulmonata</taxon>
        <taxon>Eupulmonata</taxon>
        <taxon>Stylommatophora</taxon>
        <taxon>Helicina</taxon>
        <taxon>Arionoidea</taxon>
        <taxon>Arionidae</taxon>
        <taxon>Arion</taxon>
    </lineage>
</organism>
<name>A0A0B7B7W2_9EUPU</name>
<evidence type="ECO:0000256" key="2">
    <source>
        <dbReference type="SAM" id="MobiDB-lite"/>
    </source>
</evidence>
<evidence type="ECO:0000313" key="3">
    <source>
        <dbReference type="EMBL" id="CEK88396.1"/>
    </source>
</evidence>
<feature type="coiled-coil region" evidence="1">
    <location>
        <begin position="82"/>
        <end position="116"/>
    </location>
</feature>
<feature type="region of interest" description="Disordered" evidence="2">
    <location>
        <begin position="242"/>
        <end position="264"/>
    </location>
</feature>
<protein>
    <submittedName>
        <fullName evidence="3">Uncharacterized protein</fullName>
    </submittedName>
</protein>
<reference evidence="3" key="1">
    <citation type="submission" date="2014-12" db="EMBL/GenBank/DDBJ databases">
        <title>Insight into the proteome of Arion vulgaris.</title>
        <authorList>
            <person name="Aradska J."/>
            <person name="Bulat T."/>
            <person name="Smidak R."/>
            <person name="Sarate P."/>
            <person name="Gangsoo J."/>
            <person name="Sialana F."/>
            <person name="Bilban M."/>
            <person name="Lubec G."/>
        </authorList>
    </citation>
    <scope>NUCLEOTIDE SEQUENCE</scope>
    <source>
        <tissue evidence="3">Skin</tissue>
    </source>
</reference>
<proteinExistence type="predicted"/>
<feature type="non-terminal residue" evidence="3">
    <location>
        <position position="334"/>
    </location>
</feature>
<accession>A0A0B7B7W2</accession>